<dbReference type="Proteomes" id="UP000595332">
    <property type="component" value="Chromosome"/>
</dbReference>
<comment type="pathway">
    <text evidence="2 15">Cofactor biosynthesis; adenosylcobalamin biosynthesis; adenosylcobalamin from cob(II)yrinate a,c-diamide: step 2/7.</text>
</comment>
<evidence type="ECO:0000256" key="13">
    <source>
        <dbReference type="ARBA" id="ARBA00048555"/>
    </source>
</evidence>
<dbReference type="FunFam" id="1.20.1200.10:FF:000003">
    <property type="entry name" value="ATP:cob(I)alamin adenosyltransferase"/>
    <property type="match status" value="1"/>
</dbReference>
<dbReference type="UniPathway" id="UPA00148">
    <property type="reaction ID" value="UER00233"/>
</dbReference>
<evidence type="ECO:0000256" key="3">
    <source>
        <dbReference type="ARBA" id="ARBA00007487"/>
    </source>
</evidence>
<dbReference type="GO" id="GO:0008817">
    <property type="term" value="F:corrinoid adenosyltransferase activity"/>
    <property type="evidence" value="ECO:0007669"/>
    <property type="project" value="UniProtKB-UniRule"/>
</dbReference>
<name>A0A7R6PW43_9GAMM</name>
<dbReference type="InterPro" id="IPR036451">
    <property type="entry name" value="CblAdoTrfase-like_sf"/>
</dbReference>
<evidence type="ECO:0000256" key="14">
    <source>
        <dbReference type="ARBA" id="ARBA00048692"/>
    </source>
</evidence>
<evidence type="ECO:0000256" key="10">
    <source>
        <dbReference type="ARBA" id="ARBA00031529"/>
    </source>
</evidence>
<dbReference type="SUPFAM" id="SSF89028">
    <property type="entry name" value="Cobalamin adenosyltransferase-like"/>
    <property type="match status" value="1"/>
</dbReference>
<keyword evidence="18" id="KW-1185">Reference proteome</keyword>
<evidence type="ECO:0000256" key="11">
    <source>
        <dbReference type="ARBA" id="ARBA00033334"/>
    </source>
</evidence>
<protein>
    <recommendedName>
        <fullName evidence="5 15">Corrinoid adenosyltransferase</fullName>
        <ecNumber evidence="4 15">2.5.1.17</ecNumber>
    </recommendedName>
    <alternativeName>
        <fullName evidence="10 15">Cob(II)alamin adenosyltransferase</fullName>
    </alternativeName>
    <alternativeName>
        <fullName evidence="12 15">Cob(II)yrinic acid a,c-diamide adenosyltransferase</fullName>
    </alternativeName>
    <alternativeName>
        <fullName evidence="11 15">Cobinamide/cobalamin adenosyltransferase</fullName>
    </alternativeName>
</protein>
<gene>
    <name evidence="17" type="ORF">NEJAP_2745</name>
</gene>
<keyword evidence="15" id="KW-0169">Cobalamin biosynthesis</keyword>
<dbReference type="GO" id="GO:0009236">
    <property type="term" value="P:cobalamin biosynthetic process"/>
    <property type="evidence" value="ECO:0007669"/>
    <property type="project" value="UniProtKB-UniRule"/>
</dbReference>
<comment type="subcellular location">
    <subcellularLocation>
        <location evidence="1">Cytoplasm</location>
    </subcellularLocation>
</comment>
<evidence type="ECO:0000313" key="18">
    <source>
        <dbReference type="Proteomes" id="UP000595332"/>
    </source>
</evidence>
<feature type="domain" description="Cobalamin adenosyltransferase-like" evidence="16">
    <location>
        <begin position="8"/>
        <end position="168"/>
    </location>
</feature>
<sequence>MANRLTKIYTRTGDKGETGLADGRRVSKTSERIETLGDIDELNSVLGVLRAELTAEDPISAIFFQLQNDLFDLGGEMAMANPDYHAITPEMISELENHLDDLNEQLPPLTEFILPGGSRSAAYCHQARSICRRAERQMIRLCNAEEQNSTGAIYLNRLSDLLFVCARVLARRAGATEVFWQPRNQPKPA</sequence>
<comment type="catalytic activity">
    <reaction evidence="14 15">
        <text>2 cob(II)alamin + reduced [electron-transfer flavoprotein] + 2 ATP = 2 adenosylcob(III)alamin + 2 triphosphate + oxidized [electron-transfer flavoprotein] + 3 H(+)</text>
        <dbReference type="Rhea" id="RHEA:28671"/>
        <dbReference type="Rhea" id="RHEA-COMP:10685"/>
        <dbReference type="Rhea" id="RHEA-COMP:10686"/>
        <dbReference type="ChEBI" id="CHEBI:15378"/>
        <dbReference type="ChEBI" id="CHEBI:16304"/>
        <dbReference type="ChEBI" id="CHEBI:18036"/>
        <dbReference type="ChEBI" id="CHEBI:18408"/>
        <dbReference type="ChEBI" id="CHEBI:30616"/>
        <dbReference type="ChEBI" id="CHEBI:57692"/>
        <dbReference type="ChEBI" id="CHEBI:58307"/>
        <dbReference type="EC" id="2.5.1.17"/>
    </reaction>
</comment>
<evidence type="ECO:0000256" key="1">
    <source>
        <dbReference type="ARBA" id="ARBA00004496"/>
    </source>
</evidence>
<accession>A0A7R6PW43</accession>
<evidence type="ECO:0000313" key="17">
    <source>
        <dbReference type="EMBL" id="BBB30688.1"/>
    </source>
</evidence>
<evidence type="ECO:0000256" key="4">
    <source>
        <dbReference type="ARBA" id="ARBA00012454"/>
    </source>
</evidence>
<dbReference type="GO" id="GO:0005737">
    <property type="term" value="C:cytoplasm"/>
    <property type="evidence" value="ECO:0007669"/>
    <property type="project" value="UniProtKB-SubCell"/>
</dbReference>
<evidence type="ECO:0000256" key="9">
    <source>
        <dbReference type="ARBA" id="ARBA00022840"/>
    </source>
</evidence>
<dbReference type="Gene3D" id="1.20.1200.10">
    <property type="entry name" value="Cobalamin adenosyltransferase-like"/>
    <property type="match status" value="1"/>
</dbReference>
<keyword evidence="9 15" id="KW-0067">ATP-binding</keyword>
<keyword evidence="7 15" id="KW-0808">Transferase</keyword>
<proteinExistence type="inferred from homology"/>
<evidence type="ECO:0000256" key="15">
    <source>
        <dbReference type="RuleBase" id="RU366026"/>
    </source>
</evidence>
<dbReference type="EMBL" id="AP014546">
    <property type="protein sequence ID" value="BBB30688.1"/>
    <property type="molecule type" value="Genomic_DNA"/>
</dbReference>
<comment type="catalytic activity">
    <reaction evidence="13 15">
        <text>2 cob(II)yrinate a,c diamide + reduced [electron-transfer flavoprotein] + 2 ATP = 2 adenosylcob(III)yrinate a,c-diamide + 2 triphosphate + oxidized [electron-transfer flavoprotein] + 3 H(+)</text>
        <dbReference type="Rhea" id="RHEA:11528"/>
        <dbReference type="Rhea" id="RHEA-COMP:10685"/>
        <dbReference type="Rhea" id="RHEA-COMP:10686"/>
        <dbReference type="ChEBI" id="CHEBI:15378"/>
        <dbReference type="ChEBI" id="CHEBI:18036"/>
        <dbReference type="ChEBI" id="CHEBI:30616"/>
        <dbReference type="ChEBI" id="CHEBI:57692"/>
        <dbReference type="ChEBI" id="CHEBI:58307"/>
        <dbReference type="ChEBI" id="CHEBI:58503"/>
        <dbReference type="ChEBI" id="CHEBI:58537"/>
        <dbReference type="EC" id="2.5.1.17"/>
    </reaction>
</comment>
<evidence type="ECO:0000256" key="5">
    <source>
        <dbReference type="ARBA" id="ARBA00020963"/>
    </source>
</evidence>
<reference evidence="17 18" key="1">
    <citation type="journal article" date="2008" name="Int. J. Syst. Evol. Microbiol.">
        <title>Neptunomonas japonica sp. nov., an Osedax japonicus symbiont-like bacterium isolated from sediment adjacent to sperm whale carcasses off Kagoshima, Japan.</title>
        <authorList>
            <person name="Miyazaki M."/>
            <person name="Nogi Y."/>
            <person name="Fujiwara Y."/>
            <person name="Kawato M."/>
            <person name="Kubokawa K."/>
            <person name="Horikoshi K."/>
        </authorList>
    </citation>
    <scope>NUCLEOTIDE SEQUENCE [LARGE SCALE GENOMIC DNA]</scope>
    <source>
        <strain evidence="17 18">JAMM 1380</strain>
    </source>
</reference>
<dbReference type="RefSeq" id="WP_201347851.1">
    <property type="nucleotide sequence ID" value="NZ_AP014546.1"/>
</dbReference>
<organism evidence="17 18">
    <name type="scientific">Neptunomonas japonica JAMM 1380</name>
    <dbReference type="NCBI Taxonomy" id="1441457"/>
    <lineage>
        <taxon>Bacteria</taxon>
        <taxon>Pseudomonadati</taxon>
        <taxon>Pseudomonadota</taxon>
        <taxon>Gammaproteobacteria</taxon>
        <taxon>Oceanospirillales</taxon>
        <taxon>Oceanospirillaceae</taxon>
        <taxon>Neptunomonas</taxon>
    </lineage>
</organism>
<evidence type="ECO:0000256" key="8">
    <source>
        <dbReference type="ARBA" id="ARBA00022741"/>
    </source>
</evidence>
<dbReference type="AlphaFoldDB" id="A0A7R6PW43"/>
<dbReference type="EC" id="2.5.1.17" evidence="4 15"/>
<dbReference type="NCBIfam" id="TIGR00636">
    <property type="entry name" value="PduO_Nterm"/>
    <property type="match status" value="1"/>
</dbReference>
<dbReference type="PANTHER" id="PTHR12213">
    <property type="entry name" value="CORRINOID ADENOSYLTRANSFERASE"/>
    <property type="match status" value="1"/>
</dbReference>
<dbReference type="Pfam" id="PF01923">
    <property type="entry name" value="Cob_adeno_trans"/>
    <property type="match status" value="1"/>
</dbReference>
<dbReference type="InterPro" id="IPR016030">
    <property type="entry name" value="CblAdoTrfase-like"/>
</dbReference>
<keyword evidence="6" id="KW-0963">Cytoplasm</keyword>
<evidence type="ECO:0000256" key="6">
    <source>
        <dbReference type="ARBA" id="ARBA00022490"/>
    </source>
</evidence>
<dbReference type="PANTHER" id="PTHR12213:SF0">
    <property type="entry name" value="CORRINOID ADENOSYLTRANSFERASE MMAB"/>
    <property type="match status" value="1"/>
</dbReference>
<evidence type="ECO:0000256" key="7">
    <source>
        <dbReference type="ARBA" id="ARBA00022679"/>
    </source>
</evidence>
<dbReference type="GO" id="GO:0005524">
    <property type="term" value="F:ATP binding"/>
    <property type="evidence" value="ECO:0007669"/>
    <property type="project" value="UniProtKB-UniRule"/>
</dbReference>
<dbReference type="KEGG" id="njp:NEJAP_2745"/>
<comment type="similarity">
    <text evidence="3 15">Belongs to the Cob(I)alamin adenosyltransferase family.</text>
</comment>
<dbReference type="InterPro" id="IPR029499">
    <property type="entry name" value="PduO-typ"/>
</dbReference>
<evidence type="ECO:0000256" key="2">
    <source>
        <dbReference type="ARBA" id="ARBA00005121"/>
    </source>
</evidence>
<evidence type="ECO:0000259" key="16">
    <source>
        <dbReference type="Pfam" id="PF01923"/>
    </source>
</evidence>
<evidence type="ECO:0000256" key="12">
    <source>
        <dbReference type="ARBA" id="ARBA00033354"/>
    </source>
</evidence>
<keyword evidence="8 15" id="KW-0547">Nucleotide-binding</keyword>